<dbReference type="GO" id="GO:0008137">
    <property type="term" value="F:NADH dehydrogenase (ubiquinone) activity"/>
    <property type="evidence" value="ECO:0007669"/>
    <property type="project" value="InterPro"/>
</dbReference>
<keyword evidence="2 3" id="KW-0813">Transport</keyword>
<comment type="subunit">
    <text evidence="3">NDH-1 is composed of 14 different subunits. Subunits NuoB, C, D, E, F, and G constitute the peripheral sector of the complex.</text>
</comment>
<protein>
    <recommendedName>
        <fullName evidence="3">NADH-quinone oxidoreductase subunit C</fullName>
        <ecNumber evidence="3">7.1.1.-</ecNumber>
    </recommendedName>
    <alternativeName>
        <fullName evidence="3">NADH dehydrogenase I subunit C</fullName>
    </alternativeName>
    <alternativeName>
        <fullName evidence="3">NDH-1 subunit C</fullName>
    </alternativeName>
</protein>
<evidence type="ECO:0000259" key="7">
    <source>
        <dbReference type="Pfam" id="PF00329"/>
    </source>
</evidence>
<dbReference type="HAMAP" id="MF_01357">
    <property type="entry name" value="NDH1_NuoC"/>
    <property type="match status" value="1"/>
</dbReference>
<comment type="catalytic activity">
    <reaction evidence="3 5">
        <text>a quinone + NADH + 5 H(+)(in) = a quinol + NAD(+) + 4 H(+)(out)</text>
        <dbReference type="Rhea" id="RHEA:57888"/>
        <dbReference type="ChEBI" id="CHEBI:15378"/>
        <dbReference type="ChEBI" id="CHEBI:24646"/>
        <dbReference type="ChEBI" id="CHEBI:57540"/>
        <dbReference type="ChEBI" id="CHEBI:57945"/>
        <dbReference type="ChEBI" id="CHEBI:132124"/>
    </reaction>
</comment>
<keyword evidence="3 5" id="KW-0874">Quinone</keyword>
<dbReference type="InterPro" id="IPR001268">
    <property type="entry name" value="NADH_UbQ_OxRdtase_30kDa_su"/>
</dbReference>
<dbReference type="PANTHER" id="PTHR10884:SF14">
    <property type="entry name" value="NADH DEHYDROGENASE [UBIQUINONE] IRON-SULFUR PROTEIN 3, MITOCHONDRIAL"/>
    <property type="match status" value="1"/>
</dbReference>
<dbReference type="GO" id="GO:0050136">
    <property type="term" value="F:NADH dehydrogenase (quinone) (non-electrogenic) activity"/>
    <property type="evidence" value="ECO:0007669"/>
    <property type="project" value="UniProtKB-UniRule"/>
</dbReference>
<dbReference type="KEGG" id="schv:BRCON_0879"/>
<feature type="region of interest" description="Disordered" evidence="6">
    <location>
        <begin position="171"/>
        <end position="201"/>
    </location>
</feature>
<evidence type="ECO:0000313" key="8">
    <source>
        <dbReference type="EMBL" id="AXA35656.1"/>
    </source>
</evidence>
<sequence>MEPTLIFEHMQSKFGATKVVELRDRTIPPTICVHPSAVREVLHELKNNRDLAFDYLQLITGVDYPMHFEVVYHLTSLTYQHSLAVKAQIPRDNPVIASIADLYPAANWHEREQFDLMGIIFEGHPDLRRILCPEDWEGHPLRKDYVQPLEYHGISNVRKCGDDWYPKPDEDAKAIVPLKAPASKSPNPAATQGSPQAKPGE</sequence>
<evidence type="ECO:0000256" key="6">
    <source>
        <dbReference type="SAM" id="MobiDB-lite"/>
    </source>
</evidence>
<comment type="subcellular location">
    <subcellularLocation>
        <location evidence="3">Cell membrane</location>
        <topology evidence="3">Peripheral membrane protein</topology>
        <orientation evidence="3">Cytoplasmic side</orientation>
    </subcellularLocation>
</comment>
<dbReference type="GO" id="GO:0005886">
    <property type="term" value="C:plasma membrane"/>
    <property type="evidence" value="ECO:0007669"/>
    <property type="project" value="UniProtKB-SubCell"/>
</dbReference>
<dbReference type="NCBIfam" id="TIGR01961">
    <property type="entry name" value="NuoC_fam"/>
    <property type="match status" value="1"/>
</dbReference>
<keyword evidence="3 4" id="KW-0520">NAD</keyword>
<feature type="compositionally biased region" description="Low complexity" evidence="6">
    <location>
        <begin position="177"/>
        <end position="190"/>
    </location>
</feature>
<comment type="similarity">
    <text evidence="1 3 4">Belongs to the complex I 30 kDa subunit family.</text>
</comment>
<evidence type="ECO:0000256" key="3">
    <source>
        <dbReference type="HAMAP-Rule" id="MF_01357"/>
    </source>
</evidence>
<accession>A0A2Z4Y3Y2</accession>
<comment type="function">
    <text evidence="3">NDH-1 shuttles electrons from NADH, via FMN and iron-sulfur (Fe-S) centers, to quinones in the respiratory chain. The immediate electron acceptor for the enzyme in this species is believed to be ubiquinone. Couples the redox reaction to proton translocation (for every two electrons transferred, four hydrogen ions are translocated across the cytoplasmic membrane), and thus conserves the redox energy in a proton gradient.</text>
</comment>
<dbReference type="Gene3D" id="3.30.460.80">
    <property type="entry name" value="NADH:ubiquinone oxidoreductase, 30kDa subunit"/>
    <property type="match status" value="1"/>
</dbReference>
<dbReference type="Proteomes" id="UP000262583">
    <property type="component" value="Chromosome"/>
</dbReference>
<proteinExistence type="inferred from homology"/>
<dbReference type="PANTHER" id="PTHR10884">
    <property type="entry name" value="NADH DEHYDROGENASE UBIQUINONE IRON-SULFUR PROTEIN 3"/>
    <property type="match status" value="1"/>
</dbReference>
<dbReference type="EC" id="7.1.1.-" evidence="3"/>
<dbReference type="InterPro" id="IPR037232">
    <property type="entry name" value="NADH_quin_OxRdtase_su_C/D-like"/>
</dbReference>
<dbReference type="InterPro" id="IPR010218">
    <property type="entry name" value="NADH_DH_suC"/>
</dbReference>
<reference evidence="8 9" key="1">
    <citation type="submission" date="2018-05" db="EMBL/GenBank/DDBJ databases">
        <title>A metagenomic window into the 2 km-deep terrestrial subsurface aquifer revealed taxonomically and functionally diverse microbial community comprising novel uncultured bacterial lineages.</title>
        <authorList>
            <person name="Kadnikov V.V."/>
            <person name="Mardanov A.V."/>
            <person name="Beletsky A.V."/>
            <person name="Banks D."/>
            <person name="Pimenov N.V."/>
            <person name="Frank Y.A."/>
            <person name="Karnachuk O.V."/>
            <person name="Ravin N.V."/>
        </authorList>
    </citation>
    <scope>NUCLEOTIDE SEQUENCE [LARGE SCALE GENOMIC DNA]</scope>
    <source>
        <strain evidence="8">BY</strain>
    </source>
</reference>
<evidence type="ECO:0000256" key="2">
    <source>
        <dbReference type="ARBA" id="ARBA00022448"/>
    </source>
</evidence>
<evidence type="ECO:0000256" key="5">
    <source>
        <dbReference type="RuleBase" id="RU003582"/>
    </source>
</evidence>
<feature type="domain" description="NADH:ubiquinone oxidoreductase 30kDa subunit" evidence="7">
    <location>
        <begin position="32"/>
        <end position="146"/>
    </location>
</feature>
<dbReference type="SUPFAM" id="SSF143243">
    <property type="entry name" value="Nqo5-like"/>
    <property type="match status" value="1"/>
</dbReference>
<name>A0A2Z4Y3Y2_SUMC1</name>
<evidence type="ECO:0000313" key="9">
    <source>
        <dbReference type="Proteomes" id="UP000262583"/>
    </source>
</evidence>
<evidence type="ECO:0000256" key="4">
    <source>
        <dbReference type="RuleBase" id="RU003456"/>
    </source>
</evidence>
<dbReference type="EMBL" id="CP030759">
    <property type="protein sequence ID" value="AXA35656.1"/>
    <property type="molecule type" value="Genomic_DNA"/>
</dbReference>
<evidence type="ECO:0000256" key="1">
    <source>
        <dbReference type="ARBA" id="ARBA00007569"/>
    </source>
</evidence>
<organism evidence="8 9">
    <name type="scientific">Sumerlaea chitinivorans</name>
    <dbReference type="NCBI Taxonomy" id="2250252"/>
    <lineage>
        <taxon>Bacteria</taxon>
        <taxon>Candidatus Sumerlaeota</taxon>
        <taxon>Candidatus Sumerlaeia</taxon>
        <taxon>Candidatus Sumerlaeales</taxon>
        <taxon>Candidatus Sumerlaeaceae</taxon>
        <taxon>Candidatus Sumerlaea</taxon>
    </lineage>
</organism>
<dbReference type="AlphaFoldDB" id="A0A2Z4Y3Y2"/>
<keyword evidence="3" id="KW-0472">Membrane</keyword>
<keyword evidence="3" id="KW-1003">Cell membrane</keyword>
<keyword evidence="3 8" id="KW-0830">Ubiquinone</keyword>
<gene>
    <name evidence="3" type="primary">nuoC</name>
    <name evidence="8" type="ORF">BRCON_0879</name>
</gene>
<keyword evidence="3 4" id="KW-1278">Translocase</keyword>
<dbReference type="Pfam" id="PF00329">
    <property type="entry name" value="Complex1_30kDa"/>
    <property type="match status" value="1"/>
</dbReference>
<dbReference type="PROSITE" id="PS00542">
    <property type="entry name" value="COMPLEX1_30K"/>
    <property type="match status" value="1"/>
</dbReference>
<dbReference type="InterPro" id="IPR020396">
    <property type="entry name" value="NADH_UbQ_OxRdtase_CS"/>
</dbReference>
<dbReference type="GO" id="GO:0048038">
    <property type="term" value="F:quinone binding"/>
    <property type="evidence" value="ECO:0007669"/>
    <property type="project" value="UniProtKB-KW"/>
</dbReference>